<name>A0A6J6QHH3_9ZZZZ</name>
<evidence type="ECO:0000256" key="5">
    <source>
        <dbReference type="ARBA" id="ARBA00023136"/>
    </source>
</evidence>
<feature type="transmembrane region" description="Helical" evidence="6">
    <location>
        <begin position="199"/>
        <end position="224"/>
    </location>
</feature>
<dbReference type="InterPro" id="IPR019108">
    <property type="entry name" value="Caa3_assmbl_CtaG-rel"/>
</dbReference>
<comment type="subcellular location">
    <subcellularLocation>
        <location evidence="1">Cell membrane</location>
        <topology evidence="1">Multi-pass membrane protein</topology>
    </subcellularLocation>
</comment>
<keyword evidence="3 6" id="KW-0812">Transmembrane</keyword>
<dbReference type="AlphaFoldDB" id="A0A6J6QHH3"/>
<organism evidence="7">
    <name type="scientific">freshwater metagenome</name>
    <dbReference type="NCBI Taxonomy" id="449393"/>
    <lineage>
        <taxon>unclassified sequences</taxon>
        <taxon>metagenomes</taxon>
        <taxon>ecological metagenomes</taxon>
    </lineage>
</organism>
<dbReference type="Pfam" id="PF09678">
    <property type="entry name" value="Caa3_CtaG"/>
    <property type="match status" value="1"/>
</dbReference>
<feature type="transmembrane region" description="Helical" evidence="6">
    <location>
        <begin position="59"/>
        <end position="77"/>
    </location>
</feature>
<keyword evidence="2" id="KW-1003">Cell membrane</keyword>
<reference evidence="7" key="1">
    <citation type="submission" date="2020-05" db="EMBL/GenBank/DDBJ databases">
        <authorList>
            <person name="Chiriac C."/>
            <person name="Salcher M."/>
            <person name="Ghai R."/>
            <person name="Kavagutti S V."/>
        </authorList>
    </citation>
    <scope>NUCLEOTIDE SEQUENCE</scope>
</reference>
<accession>A0A6J6QHH3</accession>
<evidence type="ECO:0000256" key="1">
    <source>
        <dbReference type="ARBA" id="ARBA00004651"/>
    </source>
</evidence>
<keyword evidence="5 6" id="KW-0472">Membrane</keyword>
<proteinExistence type="predicted"/>
<evidence type="ECO:0000256" key="4">
    <source>
        <dbReference type="ARBA" id="ARBA00022989"/>
    </source>
</evidence>
<sequence>MGAVRFAVSGHVSHTWHVVGANLLTSWNLEPLQLIPTLLACVLYARRVRTLADKGTPVAGWRIGMFWTGIALVVLALNSPIDAIGEEDLFFFHMTQHVLLGDLAPLCFVLGLTGPVLRPVLSIRFFDRLRVLAHPFVALPLWALDMYIWHIPFLYEAALHHAPIHAFEHMMFFTFGGLMWAPVLETLPAPEWFGTGAKLGYVAAVRLLETVLGNIFVWSGTVFYPWYESATPKWGVSALRDQNFAGVVMMAEGGAVTLGALVVLFLRMANESELRQRLLEQGFDPVQAKRAVRFGRGKELLERGPGAGTAA</sequence>
<evidence type="ECO:0000256" key="6">
    <source>
        <dbReference type="SAM" id="Phobius"/>
    </source>
</evidence>
<feature type="transmembrane region" description="Helical" evidence="6">
    <location>
        <begin position="244"/>
        <end position="266"/>
    </location>
</feature>
<feature type="transmembrane region" description="Helical" evidence="6">
    <location>
        <begin position="97"/>
        <end position="117"/>
    </location>
</feature>
<keyword evidence="4 6" id="KW-1133">Transmembrane helix</keyword>
<evidence type="ECO:0000313" key="7">
    <source>
        <dbReference type="EMBL" id="CAB4711281.1"/>
    </source>
</evidence>
<evidence type="ECO:0000256" key="2">
    <source>
        <dbReference type="ARBA" id="ARBA00022475"/>
    </source>
</evidence>
<feature type="transmembrane region" description="Helical" evidence="6">
    <location>
        <begin position="169"/>
        <end position="187"/>
    </location>
</feature>
<feature type="transmembrane region" description="Helical" evidence="6">
    <location>
        <begin position="31"/>
        <end position="47"/>
    </location>
</feature>
<protein>
    <submittedName>
        <fullName evidence="7">Unannotated protein</fullName>
    </submittedName>
</protein>
<evidence type="ECO:0000256" key="3">
    <source>
        <dbReference type="ARBA" id="ARBA00022692"/>
    </source>
</evidence>
<dbReference type="EMBL" id="CAEZXP010000012">
    <property type="protein sequence ID" value="CAB4711281.1"/>
    <property type="molecule type" value="Genomic_DNA"/>
</dbReference>
<dbReference type="GO" id="GO:0005886">
    <property type="term" value="C:plasma membrane"/>
    <property type="evidence" value="ECO:0007669"/>
    <property type="project" value="UniProtKB-SubCell"/>
</dbReference>
<feature type="transmembrane region" description="Helical" evidence="6">
    <location>
        <begin position="129"/>
        <end position="149"/>
    </location>
</feature>
<gene>
    <name evidence="7" type="ORF">UFOPK2399_02015</name>
</gene>